<dbReference type="GO" id="GO:0016491">
    <property type="term" value="F:oxidoreductase activity"/>
    <property type="evidence" value="ECO:0007669"/>
    <property type="project" value="UniProtKB-KW"/>
</dbReference>
<dbReference type="Proteomes" id="UP000198784">
    <property type="component" value="Unassembled WGS sequence"/>
</dbReference>
<organism evidence="5 6">
    <name type="scientific">Pseudomonas borbori</name>
    <dbReference type="NCBI Taxonomy" id="289003"/>
    <lineage>
        <taxon>Bacteria</taxon>
        <taxon>Pseudomonadati</taxon>
        <taxon>Pseudomonadota</taxon>
        <taxon>Gammaproteobacteria</taxon>
        <taxon>Pseudomonadales</taxon>
        <taxon>Pseudomonadaceae</taxon>
        <taxon>Pseudomonas</taxon>
    </lineage>
</organism>
<dbReference type="SUPFAM" id="SSF51735">
    <property type="entry name" value="NAD(P)-binding Rossmann-fold domains"/>
    <property type="match status" value="1"/>
</dbReference>
<dbReference type="SMART" id="SM00822">
    <property type="entry name" value="PKS_KR"/>
    <property type="match status" value="1"/>
</dbReference>
<dbReference type="AlphaFoldDB" id="A0A1I5UI55"/>
<dbReference type="CDD" id="cd05374">
    <property type="entry name" value="17beta-HSD-like_SDR_c"/>
    <property type="match status" value="1"/>
</dbReference>
<protein>
    <submittedName>
        <fullName evidence="5">NADP-dependent 3-hydroxy acid dehydrogenase YdfG</fullName>
    </submittedName>
</protein>
<dbReference type="InterPro" id="IPR051911">
    <property type="entry name" value="SDR_oxidoreductase"/>
</dbReference>
<dbReference type="NCBIfam" id="NF004824">
    <property type="entry name" value="PRK06180.1"/>
    <property type="match status" value="1"/>
</dbReference>
<evidence type="ECO:0000256" key="2">
    <source>
        <dbReference type="ARBA" id="ARBA00023002"/>
    </source>
</evidence>
<dbReference type="OrthoDB" id="9775296at2"/>
<comment type="similarity">
    <text evidence="1 3">Belongs to the short-chain dehydrogenases/reductases (SDR) family.</text>
</comment>
<dbReference type="Gene3D" id="3.40.50.720">
    <property type="entry name" value="NAD(P)-binding Rossmann-like Domain"/>
    <property type="match status" value="1"/>
</dbReference>
<dbReference type="PANTHER" id="PTHR43976:SF16">
    <property type="entry name" value="SHORT-CHAIN DEHYDROGENASE_REDUCTASE FAMILY PROTEIN"/>
    <property type="match status" value="1"/>
</dbReference>
<name>A0A1I5UI55_9PSED</name>
<proteinExistence type="inferred from homology"/>
<gene>
    <name evidence="5" type="ORF">SAMN05216190_12574</name>
</gene>
<dbReference type="STRING" id="289003.SAMN05216190_12574"/>
<keyword evidence="6" id="KW-1185">Reference proteome</keyword>
<dbReference type="RefSeq" id="WP_090503375.1">
    <property type="nucleotide sequence ID" value="NZ_FOWX01000025.1"/>
</dbReference>
<dbReference type="InterPro" id="IPR036291">
    <property type="entry name" value="NAD(P)-bd_dom_sf"/>
</dbReference>
<dbReference type="EMBL" id="FOWX01000025">
    <property type="protein sequence ID" value="SFP94942.1"/>
    <property type="molecule type" value="Genomic_DNA"/>
</dbReference>
<evidence type="ECO:0000313" key="6">
    <source>
        <dbReference type="Proteomes" id="UP000198784"/>
    </source>
</evidence>
<dbReference type="PRINTS" id="PR00081">
    <property type="entry name" value="GDHRDH"/>
</dbReference>
<dbReference type="PANTHER" id="PTHR43976">
    <property type="entry name" value="SHORT CHAIN DEHYDROGENASE"/>
    <property type="match status" value="1"/>
</dbReference>
<dbReference type="Pfam" id="PF00106">
    <property type="entry name" value="adh_short"/>
    <property type="match status" value="1"/>
</dbReference>
<dbReference type="PROSITE" id="PS00061">
    <property type="entry name" value="ADH_SHORT"/>
    <property type="match status" value="1"/>
</dbReference>
<evidence type="ECO:0000256" key="1">
    <source>
        <dbReference type="ARBA" id="ARBA00006484"/>
    </source>
</evidence>
<dbReference type="NCBIfam" id="NF006114">
    <property type="entry name" value="PRK08263.1"/>
    <property type="match status" value="1"/>
</dbReference>
<sequence>MIKTWFITGASRGIGAEIAKAALAAGDNVVATGRDLARLETLFGCYGERVLSVQLDVAQEGQAALAVEAALRRFGRIDVAVNNAGYGQLGPFEENDVKAVERQFATNVFGVFHVCRAVLPVMRGQRSGHIFNISSIAGVAGMGGAALYCSAKFAIEGFSEALAQEVAQFGIHLTIVEPGAFRTDFLDNSSAALGGKGLQDYIEFSKKIKASSAANNHKQSGDPAKLGAILVRLAAEEAPPLRYLAGSDALQVVTGKLAAMGREIEQWRDRSLLTDGDFS</sequence>
<evidence type="ECO:0000259" key="4">
    <source>
        <dbReference type="SMART" id="SM00822"/>
    </source>
</evidence>
<dbReference type="InterPro" id="IPR057326">
    <property type="entry name" value="KR_dom"/>
</dbReference>
<evidence type="ECO:0000256" key="3">
    <source>
        <dbReference type="RuleBase" id="RU000363"/>
    </source>
</evidence>
<evidence type="ECO:0000313" key="5">
    <source>
        <dbReference type="EMBL" id="SFP94942.1"/>
    </source>
</evidence>
<feature type="domain" description="Ketoreductase" evidence="4">
    <location>
        <begin position="3"/>
        <end position="184"/>
    </location>
</feature>
<dbReference type="InterPro" id="IPR020904">
    <property type="entry name" value="Sc_DH/Rdtase_CS"/>
</dbReference>
<dbReference type="PRINTS" id="PR00080">
    <property type="entry name" value="SDRFAMILY"/>
</dbReference>
<dbReference type="InterPro" id="IPR002347">
    <property type="entry name" value="SDR_fam"/>
</dbReference>
<keyword evidence="2" id="KW-0560">Oxidoreductase</keyword>
<accession>A0A1I5UI55</accession>
<reference evidence="6" key="1">
    <citation type="submission" date="2016-10" db="EMBL/GenBank/DDBJ databases">
        <authorList>
            <person name="Varghese N."/>
            <person name="Submissions S."/>
        </authorList>
    </citation>
    <scope>NUCLEOTIDE SEQUENCE [LARGE SCALE GENOMIC DNA]</scope>
    <source>
        <strain evidence="6">DSM 17834</strain>
    </source>
</reference>